<evidence type="ECO:0000313" key="2">
    <source>
        <dbReference type="EMBL" id="KAL0155770.1"/>
    </source>
</evidence>
<dbReference type="AlphaFoldDB" id="A0ABD0N200"/>
<dbReference type="InterPro" id="IPR050821">
    <property type="entry name" value="Cytosolic_carboxypeptidase"/>
</dbReference>
<evidence type="ECO:0000313" key="3">
    <source>
        <dbReference type="Proteomes" id="UP001529510"/>
    </source>
</evidence>
<comment type="cofactor">
    <cofactor evidence="1">
        <name>Zn(2+)</name>
        <dbReference type="ChEBI" id="CHEBI:29105"/>
    </cofactor>
</comment>
<dbReference type="Gene3D" id="3.40.630.10">
    <property type="entry name" value="Zn peptidases"/>
    <property type="match status" value="1"/>
</dbReference>
<gene>
    <name evidence="2" type="ORF">M9458_050033</name>
</gene>
<name>A0ABD0N200_CIRMR</name>
<feature type="non-terminal residue" evidence="2">
    <location>
        <position position="59"/>
    </location>
</feature>
<feature type="non-terminal residue" evidence="2">
    <location>
        <position position="1"/>
    </location>
</feature>
<dbReference type="EMBL" id="JAMKFB020000025">
    <property type="protein sequence ID" value="KAL0155770.1"/>
    <property type="molecule type" value="Genomic_DNA"/>
</dbReference>
<protein>
    <submittedName>
        <fullName evidence="2">Uncharacterized protein</fullName>
    </submittedName>
</protein>
<sequence>TIAKTLDRIAPAFSFNSCNYLVEKSRASTARVVVWREIGILRSYTMESTYNGCNQGIYK</sequence>
<evidence type="ECO:0000256" key="1">
    <source>
        <dbReference type="ARBA" id="ARBA00001947"/>
    </source>
</evidence>
<dbReference type="PANTHER" id="PTHR12756">
    <property type="entry name" value="CYTOSOLIC CARBOXYPEPTIDASE"/>
    <property type="match status" value="1"/>
</dbReference>
<keyword evidence="3" id="KW-1185">Reference proteome</keyword>
<comment type="caution">
    <text evidence="2">The sequence shown here is derived from an EMBL/GenBank/DDBJ whole genome shotgun (WGS) entry which is preliminary data.</text>
</comment>
<organism evidence="2 3">
    <name type="scientific">Cirrhinus mrigala</name>
    <name type="common">Mrigala</name>
    <dbReference type="NCBI Taxonomy" id="683832"/>
    <lineage>
        <taxon>Eukaryota</taxon>
        <taxon>Metazoa</taxon>
        <taxon>Chordata</taxon>
        <taxon>Craniata</taxon>
        <taxon>Vertebrata</taxon>
        <taxon>Euteleostomi</taxon>
        <taxon>Actinopterygii</taxon>
        <taxon>Neopterygii</taxon>
        <taxon>Teleostei</taxon>
        <taxon>Ostariophysi</taxon>
        <taxon>Cypriniformes</taxon>
        <taxon>Cyprinidae</taxon>
        <taxon>Labeoninae</taxon>
        <taxon>Labeonini</taxon>
        <taxon>Cirrhinus</taxon>
    </lineage>
</organism>
<proteinExistence type="predicted"/>
<dbReference type="Proteomes" id="UP001529510">
    <property type="component" value="Unassembled WGS sequence"/>
</dbReference>
<accession>A0ABD0N200</accession>
<dbReference type="PANTHER" id="PTHR12756:SF5">
    <property type="entry name" value="CYTOSOLIC CARBOXYPEPTIDASE 4"/>
    <property type="match status" value="1"/>
</dbReference>
<reference evidence="2 3" key="1">
    <citation type="submission" date="2024-05" db="EMBL/GenBank/DDBJ databases">
        <title>Genome sequencing and assembly of Indian major carp, Cirrhinus mrigala (Hamilton, 1822).</title>
        <authorList>
            <person name="Mohindra V."/>
            <person name="Chowdhury L.M."/>
            <person name="Lal K."/>
            <person name="Jena J.K."/>
        </authorList>
    </citation>
    <scope>NUCLEOTIDE SEQUENCE [LARGE SCALE GENOMIC DNA]</scope>
    <source>
        <strain evidence="2">CM1030</strain>
        <tissue evidence="2">Blood</tissue>
    </source>
</reference>